<dbReference type="Pfam" id="PF09479">
    <property type="entry name" value="Flg_new"/>
    <property type="match status" value="4"/>
</dbReference>
<evidence type="ECO:0000313" key="5">
    <source>
        <dbReference type="EMBL" id="KSV58667.1"/>
    </source>
</evidence>
<dbReference type="EMBL" id="LNAM01000164">
    <property type="protein sequence ID" value="KSV58667.1"/>
    <property type="molecule type" value="Genomic_DNA"/>
</dbReference>
<feature type="domain" description="MBG" evidence="4">
    <location>
        <begin position="527"/>
        <end position="599"/>
    </location>
</feature>
<accession>A0A0V8QDK5</accession>
<sequence length="1306" mass="139778">MLMKYRIPKRLGSVILALAIVLTQIWISPVKSEAATKEFEEITGMIITKDGNPDYTDKEYYLKAGVTLGIDRNLNYTIYYQTNSGSTITTRTDTTGSSPQPYNVETINGNSLWRLFVNFSGNNVTIILKAYFFTVSYDLNGGSGDGKYSDVLTKEAAISEPKAPIKSGYNFVGWYDGNTKWNFSKPVSKPMTLKAKWEEIPRATATFVDSLSGGVTAENMPASQTVDDGASFTRPSTSPTRTGYTFKGWFTSQGCTDEFDFTGVYHKGDTVNIYAGWSANEYTVTFDPNGGISGSKTTVTATYDTIIAEDNEYTPARTGYTFKGWFTERENGTEFKLGATTYNAAEDITLYAHWNANNFIIKYDANGGNGNMVNTNVSYDSDTKLSKNTFTKEGCRFLGWAESADGIVKYPNQAAAGNLTTEEGTEITLFAVWGEKISITADNASQYLKYSLASVTYDGNSHSIDIQPETGNEFGTITVKYYQNGSNITDVKDAGVYTVKIDILEGSDNRAVTDIELGTFTIDKRKVTITAENNSSVYGEAINSCSARITEGSLANNGDLGSISASCNVTQNSTYGNYIIEPIYRANNNYEVTTVNGTYRITKAIQSKPDSNIFTVTKVSYYGISGKDTANGKISGVNAQMEYRKSGDIHYTSVPDGTTVISGLSVGKYEIRYKETNDKEASEFVEVNVDAMMQDANGPDIDIRHGTDSLKNTLNRLTFGIFFKDTTSIDMTATDNEAGGAVVSGYYLDENPTAIRTEEELANITFTSGTHLTVNADKKFILYVKAVDKVDNVSYAYTDGISVVKLGSYASVKDTEQLKKALAAGLVNIRLENNIDIAASPDIVIPDTARIDTAGYMFIAPANKQIDVIAEASWIVGSDDTAKRVYGSYSRIPAGTDEVIVSGTVILQGGTVISEGTTLILAEGGKLVIPEGVTVTNKGTITGEGGISIDGTYINDGKNSGNITINNNGELVNNGAINTEGKIYTSSTAKQSGNEINVASGGTLIKIDDAAADNSLNVNDDIVVKDGYGTASVEIQLLDKNGTTSGDVISDMNISTIKQIVAGSLTADDKIQMRAGHDVKIKLLVSLLKDKVTDSEKNAANNKLSEIKSDGYTAAVAGYLDITLQKKIGNSEWSRISNMNNSLTLTINIPNEYKKAGRTYYIIRNHNGEYTVLNDSDTDDGTITFDTDRFSTYALAYKEKVSNQGGGNGGSGSGTGSSTDIGSGSGTGSSTDIGSGNGGSGSGTGSSTDIGSGNGTSTGNNTGNIAASDTATSSPATGDSAMPIIWMAVLVISLAGMIVLRKKRCI</sequence>
<dbReference type="InterPro" id="IPR042229">
    <property type="entry name" value="Listeria/Bacterioides_rpt_sf"/>
</dbReference>
<name>A0A0V8QDK5_9FIRM</name>
<keyword evidence="3" id="KW-1133">Transmembrane helix</keyword>
<dbReference type="Gene3D" id="2.60.40.4270">
    <property type="entry name" value="Listeria-Bacteroides repeat domain"/>
    <property type="match status" value="4"/>
</dbReference>
<feature type="compositionally biased region" description="Gly residues" evidence="2">
    <location>
        <begin position="1204"/>
        <end position="1215"/>
    </location>
</feature>
<keyword evidence="3" id="KW-0812">Transmembrane</keyword>
<dbReference type="NCBIfam" id="NF033846">
    <property type="entry name" value="Rumino_NPXTG"/>
    <property type="match status" value="1"/>
</dbReference>
<dbReference type="NCBIfam" id="TIGR02543">
    <property type="entry name" value="List_Bact_rpt"/>
    <property type="match status" value="3"/>
</dbReference>
<feature type="compositionally biased region" description="Low complexity" evidence="2">
    <location>
        <begin position="1216"/>
        <end position="1234"/>
    </location>
</feature>
<keyword evidence="3" id="KW-0472">Membrane</keyword>
<dbReference type="InterPro" id="IPR041286">
    <property type="entry name" value="MBG_2"/>
</dbReference>
<evidence type="ECO:0000256" key="3">
    <source>
        <dbReference type="SAM" id="Phobius"/>
    </source>
</evidence>
<gene>
    <name evidence="5" type="ORF">ASU35_02370</name>
</gene>
<protein>
    <recommendedName>
        <fullName evidence="4">MBG domain-containing protein</fullName>
    </recommendedName>
</protein>
<feature type="compositionally biased region" description="Low complexity" evidence="2">
    <location>
        <begin position="1245"/>
        <end position="1278"/>
    </location>
</feature>
<evidence type="ECO:0000256" key="2">
    <source>
        <dbReference type="SAM" id="MobiDB-lite"/>
    </source>
</evidence>
<reference evidence="5 6" key="1">
    <citation type="submission" date="2015-11" db="EMBL/GenBank/DDBJ databases">
        <title>Butyribacter intestini gen. nov., sp. nov., a butyric acid-producing bacterium of the family Lachnospiraceae isolated from the human faeces.</title>
        <authorList>
            <person name="Zou Y."/>
            <person name="Xue W."/>
            <person name="Luo G."/>
            <person name="Lv M."/>
        </authorList>
    </citation>
    <scope>NUCLEOTIDE SEQUENCE [LARGE SCALE GENOMIC DNA]</scope>
    <source>
        <strain evidence="5 6">ACET-33324</strain>
    </source>
</reference>
<keyword evidence="6" id="KW-1185">Reference proteome</keyword>
<comment type="caution">
    <text evidence="5">The sequence shown here is derived from an EMBL/GenBank/DDBJ whole genome shotgun (WGS) entry which is preliminary data.</text>
</comment>
<feature type="transmembrane region" description="Helical" evidence="3">
    <location>
        <begin position="1281"/>
        <end position="1300"/>
    </location>
</feature>
<feature type="compositionally biased region" description="Gly residues" evidence="2">
    <location>
        <begin position="1235"/>
        <end position="1244"/>
    </location>
</feature>
<evidence type="ECO:0000259" key="4">
    <source>
        <dbReference type="Pfam" id="PF18676"/>
    </source>
</evidence>
<dbReference type="Proteomes" id="UP000054874">
    <property type="component" value="Unassembled WGS sequence"/>
</dbReference>
<evidence type="ECO:0000256" key="1">
    <source>
        <dbReference type="ARBA" id="ARBA00004196"/>
    </source>
</evidence>
<dbReference type="InterPro" id="IPR013378">
    <property type="entry name" value="InlB-like_B-rpt"/>
</dbReference>
<organism evidence="5 6">
    <name type="scientific">Acetivibrio ethanolgignens</name>
    <dbReference type="NCBI Taxonomy" id="290052"/>
    <lineage>
        <taxon>Bacteria</taxon>
        <taxon>Bacillati</taxon>
        <taxon>Bacillota</taxon>
        <taxon>Clostridia</taxon>
        <taxon>Eubacteriales</taxon>
        <taxon>Oscillospiraceae</taxon>
        <taxon>Acetivibrio</taxon>
    </lineage>
</organism>
<dbReference type="Pfam" id="PF18676">
    <property type="entry name" value="MBG_2"/>
    <property type="match status" value="1"/>
</dbReference>
<proteinExistence type="predicted"/>
<dbReference type="GO" id="GO:0030313">
    <property type="term" value="C:cell envelope"/>
    <property type="evidence" value="ECO:0007669"/>
    <property type="project" value="UniProtKB-SubCell"/>
</dbReference>
<dbReference type="STRING" id="290052.ASU35_02370"/>
<comment type="subcellular location">
    <subcellularLocation>
        <location evidence="1">Cell envelope</location>
    </subcellularLocation>
</comment>
<feature type="region of interest" description="Disordered" evidence="2">
    <location>
        <begin position="1204"/>
        <end position="1278"/>
    </location>
</feature>
<evidence type="ECO:0000313" key="6">
    <source>
        <dbReference type="Proteomes" id="UP000054874"/>
    </source>
</evidence>